<accession>A0A6J7HYB1</accession>
<feature type="domain" description="Pseudouridine synthase I TruA alpha/beta" evidence="5">
    <location>
        <begin position="163"/>
        <end position="266"/>
    </location>
</feature>
<dbReference type="AlphaFoldDB" id="A0A6J7HYB1"/>
<dbReference type="EMBL" id="CAFBOS010000108">
    <property type="protein sequence ID" value="CAB5002926.1"/>
    <property type="molecule type" value="Genomic_DNA"/>
</dbReference>
<reference evidence="8" key="1">
    <citation type="submission" date="2020-05" db="EMBL/GenBank/DDBJ databases">
        <authorList>
            <person name="Chiriac C."/>
            <person name="Salcher M."/>
            <person name="Ghai R."/>
            <person name="Kavagutti S V."/>
        </authorList>
    </citation>
    <scope>NUCLEOTIDE SEQUENCE</scope>
</reference>
<feature type="domain" description="Pseudouridine synthase I TruA alpha/beta" evidence="5">
    <location>
        <begin position="23"/>
        <end position="118"/>
    </location>
</feature>
<evidence type="ECO:0000313" key="8">
    <source>
        <dbReference type="EMBL" id="CAB4922809.1"/>
    </source>
</evidence>
<dbReference type="PIRSF" id="PIRSF001430">
    <property type="entry name" value="tRNA_psdUrid_synth"/>
    <property type="match status" value="1"/>
</dbReference>
<dbReference type="InterPro" id="IPR001406">
    <property type="entry name" value="PsdUridine_synth_TruA"/>
</dbReference>
<dbReference type="InterPro" id="IPR020094">
    <property type="entry name" value="TruA/RsuA/RluB/E/F_N"/>
</dbReference>
<evidence type="ECO:0000313" key="6">
    <source>
        <dbReference type="EMBL" id="CAB4763816.1"/>
    </source>
</evidence>
<gene>
    <name evidence="6" type="ORF">UFOPK2754_02591</name>
    <name evidence="7" type="ORF">UFOPK3139_02372</name>
    <name evidence="8" type="ORF">UFOPK3543_02184</name>
    <name evidence="9" type="ORF">UFOPK3967_01744</name>
</gene>
<sequence>MTLFDPEPARIVEPTIRVRMVLAYDGTPFHGYAENPGVRSVAGTLREALERVLGHVVELTGAGRTDRGVHAAGQVVSFATRTDGFDPVALGRSLNKLVGPSIAIHSIDEVPADFDARFSATSRVYKYRVLNTPVHDPFRARFAWHVPQPLDLAALRTATDPVVGTHDFAAFCRRPPIAADGFSASLHRTVRHALWRELGDGLLEFEIAANAFCHQMVRSITGTVIEMGLGRRRAGEMLGILRSGDRANACRVAPPQGLTLWEVRYDGVKPRGERPVRRRFPPNPTQGFAVAEGSP</sequence>
<proteinExistence type="inferred from homology"/>
<comment type="similarity">
    <text evidence="1">Belongs to the tRNA pseudouridine synthase TruA family.</text>
</comment>
<evidence type="ECO:0000256" key="1">
    <source>
        <dbReference type="ARBA" id="ARBA00009375"/>
    </source>
</evidence>
<dbReference type="InterPro" id="IPR020103">
    <property type="entry name" value="PsdUridine_synth_cat_dom_sf"/>
</dbReference>
<evidence type="ECO:0000313" key="7">
    <source>
        <dbReference type="EMBL" id="CAB4835249.1"/>
    </source>
</evidence>
<dbReference type="EMBL" id="CAEZYR010000123">
    <property type="protein sequence ID" value="CAB4763816.1"/>
    <property type="molecule type" value="Genomic_DNA"/>
</dbReference>
<dbReference type="CDD" id="cd02570">
    <property type="entry name" value="PseudoU_synth_EcTruA"/>
    <property type="match status" value="1"/>
</dbReference>
<dbReference type="Pfam" id="PF01416">
    <property type="entry name" value="PseudoU_synth_1"/>
    <property type="match status" value="2"/>
</dbReference>
<dbReference type="GO" id="GO:0009982">
    <property type="term" value="F:pseudouridine synthase activity"/>
    <property type="evidence" value="ECO:0007669"/>
    <property type="project" value="InterPro"/>
</dbReference>
<name>A0A6J7HYB1_9ZZZZ</name>
<keyword evidence="3" id="KW-0413">Isomerase</keyword>
<dbReference type="EMBL" id="CAFBMH010000098">
    <property type="protein sequence ID" value="CAB4922809.1"/>
    <property type="molecule type" value="Genomic_DNA"/>
</dbReference>
<evidence type="ECO:0000256" key="4">
    <source>
        <dbReference type="SAM" id="MobiDB-lite"/>
    </source>
</evidence>
<dbReference type="Gene3D" id="3.30.70.660">
    <property type="entry name" value="Pseudouridine synthase I, catalytic domain, C-terminal subdomain"/>
    <property type="match status" value="1"/>
</dbReference>
<dbReference type="EMBL" id="CAFABA010000118">
    <property type="protein sequence ID" value="CAB4835249.1"/>
    <property type="molecule type" value="Genomic_DNA"/>
</dbReference>
<dbReference type="InterPro" id="IPR020097">
    <property type="entry name" value="PsdUridine_synth_TruA_a/b_dom"/>
</dbReference>
<organism evidence="8">
    <name type="scientific">freshwater metagenome</name>
    <dbReference type="NCBI Taxonomy" id="449393"/>
    <lineage>
        <taxon>unclassified sequences</taxon>
        <taxon>metagenomes</taxon>
        <taxon>ecological metagenomes</taxon>
    </lineage>
</organism>
<dbReference type="PANTHER" id="PTHR11142:SF0">
    <property type="entry name" value="TRNA PSEUDOURIDINE SYNTHASE-LIKE 1"/>
    <property type="match status" value="1"/>
</dbReference>
<dbReference type="PANTHER" id="PTHR11142">
    <property type="entry name" value="PSEUDOURIDYLATE SYNTHASE"/>
    <property type="match status" value="1"/>
</dbReference>
<dbReference type="GO" id="GO:0003723">
    <property type="term" value="F:RNA binding"/>
    <property type="evidence" value="ECO:0007669"/>
    <property type="project" value="InterPro"/>
</dbReference>
<keyword evidence="2" id="KW-0819">tRNA processing</keyword>
<feature type="region of interest" description="Disordered" evidence="4">
    <location>
        <begin position="272"/>
        <end position="295"/>
    </location>
</feature>
<dbReference type="NCBIfam" id="TIGR00071">
    <property type="entry name" value="hisT_truA"/>
    <property type="match status" value="1"/>
</dbReference>
<evidence type="ECO:0000256" key="3">
    <source>
        <dbReference type="ARBA" id="ARBA00023235"/>
    </source>
</evidence>
<evidence type="ECO:0000256" key="2">
    <source>
        <dbReference type="ARBA" id="ARBA00022694"/>
    </source>
</evidence>
<dbReference type="HAMAP" id="MF_00171">
    <property type="entry name" value="TruA"/>
    <property type="match status" value="1"/>
</dbReference>
<dbReference type="FunFam" id="3.30.70.580:FF:000001">
    <property type="entry name" value="tRNA pseudouridine synthase A"/>
    <property type="match status" value="1"/>
</dbReference>
<dbReference type="Gene3D" id="3.30.70.580">
    <property type="entry name" value="Pseudouridine synthase I, catalytic domain, N-terminal subdomain"/>
    <property type="match status" value="1"/>
</dbReference>
<dbReference type="GO" id="GO:0031119">
    <property type="term" value="P:tRNA pseudouridine synthesis"/>
    <property type="evidence" value="ECO:0007669"/>
    <property type="project" value="TreeGrafter"/>
</dbReference>
<protein>
    <submittedName>
        <fullName evidence="8">Unannotated protein</fullName>
    </submittedName>
</protein>
<dbReference type="InterPro" id="IPR020095">
    <property type="entry name" value="PsdUridine_synth_TruA_C"/>
</dbReference>
<dbReference type="SUPFAM" id="SSF55120">
    <property type="entry name" value="Pseudouridine synthase"/>
    <property type="match status" value="1"/>
</dbReference>
<evidence type="ECO:0000259" key="5">
    <source>
        <dbReference type="Pfam" id="PF01416"/>
    </source>
</evidence>
<evidence type="ECO:0000313" key="9">
    <source>
        <dbReference type="EMBL" id="CAB5002926.1"/>
    </source>
</evidence>